<dbReference type="PRINTS" id="PR00722">
    <property type="entry name" value="CHYMOTRYPSIN"/>
</dbReference>
<sequence>MKLQFLLVALVAGLVNGIYGFYCNFDRNQCEFVQRGDDKFNWIRKRGSTSSGGTGPDSDVKGRGYYMYIEASRKRKGYNAKLEINPDLPGGKTCMSFFYHMRGGYRQMGTLRVLINDKQVFQKSGNQGSNWIKAEITFDGRVSSVVFEGIVGPGHQSDIAIDEVKIGMCGDGGGDGATAEPPPPEPGTTALPPPQTPAPPSGTCGFRPSTRIVGGEDASPGAWPWQAMLRWSPTGSVFCGGSLVAPQWVATASHCVKGSEAGSIYIRLGAHKRSETTGTEQDFIATKVIMHPLYHKPIGMSHDIALLKLDRPAVLTK</sequence>
<evidence type="ECO:0000259" key="4">
    <source>
        <dbReference type="PROSITE" id="PS50060"/>
    </source>
</evidence>
<dbReference type="PANTHER" id="PTHR23282:SF146">
    <property type="entry name" value="RT07201P-RELATED"/>
    <property type="match status" value="1"/>
</dbReference>
<dbReference type="GO" id="GO:0004252">
    <property type="term" value="F:serine-type endopeptidase activity"/>
    <property type="evidence" value="ECO:0007669"/>
    <property type="project" value="InterPro"/>
</dbReference>
<dbReference type="PANTHER" id="PTHR23282">
    <property type="entry name" value="APICAL ENDOSOMAL GLYCOPROTEIN PRECURSOR"/>
    <property type="match status" value="1"/>
</dbReference>
<dbReference type="InterPro" id="IPR013320">
    <property type="entry name" value="ConA-like_dom_sf"/>
</dbReference>
<gene>
    <name evidence="6" type="ORF">OS493_003660</name>
</gene>
<dbReference type="InterPro" id="IPR001314">
    <property type="entry name" value="Peptidase_S1A"/>
</dbReference>
<dbReference type="InterPro" id="IPR000998">
    <property type="entry name" value="MAM_dom"/>
</dbReference>
<dbReference type="CDD" id="cd00190">
    <property type="entry name" value="Tryp_SPc"/>
    <property type="match status" value="1"/>
</dbReference>
<feature type="signal peptide" evidence="3">
    <location>
        <begin position="1"/>
        <end position="17"/>
    </location>
</feature>
<dbReference type="Pfam" id="PF00089">
    <property type="entry name" value="Trypsin"/>
    <property type="match status" value="1"/>
</dbReference>
<keyword evidence="3" id="KW-0732">Signal</keyword>
<dbReference type="PROSITE" id="PS50060">
    <property type="entry name" value="MAM_2"/>
    <property type="match status" value="1"/>
</dbReference>
<dbReference type="InterPro" id="IPR043504">
    <property type="entry name" value="Peptidase_S1_PA_chymotrypsin"/>
</dbReference>
<keyword evidence="1" id="KW-1015">Disulfide bond</keyword>
<dbReference type="Gene3D" id="2.40.10.10">
    <property type="entry name" value="Trypsin-like serine proteases"/>
    <property type="match status" value="1"/>
</dbReference>
<dbReference type="SMART" id="SM00020">
    <property type="entry name" value="Tryp_SPc"/>
    <property type="match status" value="1"/>
</dbReference>
<evidence type="ECO:0000313" key="7">
    <source>
        <dbReference type="Proteomes" id="UP001163046"/>
    </source>
</evidence>
<name>A0A9X0DDG2_9CNID</name>
<dbReference type="Pfam" id="PF00629">
    <property type="entry name" value="MAM"/>
    <property type="match status" value="1"/>
</dbReference>
<dbReference type="InterPro" id="IPR051560">
    <property type="entry name" value="MAM_domain-containing"/>
</dbReference>
<dbReference type="InterPro" id="IPR001254">
    <property type="entry name" value="Trypsin_dom"/>
</dbReference>
<dbReference type="InterPro" id="IPR009003">
    <property type="entry name" value="Peptidase_S1_PA"/>
</dbReference>
<dbReference type="FunFam" id="2.40.10.10:FF:000005">
    <property type="entry name" value="Serine protease 37"/>
    <property type="match status" value="1"/>
</dbReference>
<dbReference type="SMART" id="SM00137">
    <property type="entry name" value="MAM"/>
    <property type="match status" value="1"/>
</dbReference>
<dbReference type="SUPFAM" id="SSF49899">
    <property type="entry name" value="Concanavalin A-like lectins/glucanases"/>
    <property type="match status" value="1"/>
</dbReference>
<comment type="caution">
    <text evidence="6">The sequence shown here is derived from an EMBL/GenBank/DDBJ whole genome shotgun (WGS) entry which is preliminary data.</text>
</comment>
<dbReference type="SUPFAM" id="SSF50494">
    <property type="entry name" value="Trypsin-like serine proteases"/>
    <property type="match status" value="1"/>
</dbReference>
<feature type="compositionally biased region" description="Pro residues" evidence="2">
    <location>
        <begin position="180"/>
        <end position="200"/>
    </location>
</feature>
<evidence type="ECO:0000256" key="3">
    <source>
        <dbReference type="SAM" id="SignalP"/>
    </source>
</evidence>
<dbReference type="CDD" id="cd06263">
    <property type="entry name" value="MAM"/>
    <property type="match status" value="1"/>
</dbReference>
<feature type="chain" id="PRO_5040894181" evidence="3">
    <location>
        <begin position="18"/>
        <end position="317"/>
    </location>
</feature>
<proteinExistence type="predicted"/>
<dbReference type="AlphaFoldDB" id="A0A9X0DDG2"/>
<feature type="domain" description="MAM" evidence="4">
    <location>
        <begin position="21"/>
        <end position="171"/>
    </location>
</feature>
<dbReference type="Gene3D" id="2.60.120.200">
    <property type="match status" value="1"/>
</dbReference>
<dbReference type="GO" id="GO:0016020">
    <property type="term" value="C:membrane"/>
    <property type="evidence" value="ECO:0007669"/>
    <property type="project" value="InterPro"/>
</dbReference>
<evidence type="ECO:0000259" key="5">
    <source>
        <dbReference type="PROSITE" id="PS50240"/>
    </source>
</evidence>
<accession>A0A9X0DDG2</accession>
<dbReference type="OrthoDB" id="10059102at2759"/>
<evidence type="ECO:0000256" key="2">
    <source>
        <dbReference type="SAM" id="MobiDB-lite"/>
    </source>
</evidence>
<evidence type="ECO:0000313" key="6">
    <source>
        <dbReference type="EMBL" id="KAJ7393989.1"/>
    </source>
</evidence>
<protein>
    <submittedName>
        <fullName evidence="6">Uncharacterized protein</fullName>
    </submittedName>
</protein>
<dbReference type="EMBL" id="MU825397">
    <property type="protein sequence ID" value="KAJ7393989.1"/>
    <property type="molecule type" value="Genomic_DNA"/>
</dbReference>
<reference evidence="6" key="1">
    <citation type="submission" date="2023-01" db="EMBL/GenBank/DDBJ databases">
        <title>Genome assembly of the deep-sea coral Lophelia pertusa.</title>
        <authorList>
            <person name="Herrera S."/>
            <person name="Cordes E."/>
        </authorList>
    </citation>
    <scope>NUCLEOTIDE SEQUENCE</scope>
    <source>
        <strain evidence="6">USNM1676648</strain>
        <tissue evidence="6">Polyp</tissue>
    </source>
</reference>
<organism evidence="6 7">
    <name type="scientific">Desmophyllum pertusum</name>
    <dbReference type="NCBI Taxonomy" id="174260"/>
    <lineage>
        <taxon>Eukaryota</taxon>
        <taxon>Metazoa</taxon>
        <taxon>Cnidaria</taxon>
        <taxon>Anthozoa</taxon>
        <taxon>Hexacorallia</taxon>
        <taxon>Scleractinia</taxon>
        <taxon>Caryophylliina</taxon>
        <taxon>Caryophylliidae</taxon>
        <taxon>Desmophyllum</taxon>
    </lineage>
</organism>
<keyword evidence="7" id="KW-1185">Reference proteome</keyword>
<feature type="domain" description="Peptidase S1" evidence="5">
    <location>
        <begin position="212"/>
        <end position="317"/>
    </location>
</feature>
<evidence type="ECO:0000256" key="1">
    <source>
        <dbReference type="ARBA" id="ARBA00023157"/>
    </source>
</evidence>
<dbReference type="GO" id="GO:0006508">
    <property type="term" value="P:proteolysis"/>
    <property type="evidence" value="ECO:0007669"/>
    <property type="project" value="InterPro"/>
</dbReference>
<feature type="region of interest" description="Disordered" evidence="2">
    <location>
        <begin position="170"/>
        <end position="203"/>
    </location>
</feature>
<dbReference type="Proteomes" id="UP001163046">
    <property type="component" value="Unassembled WGS sequence"/>
</dbReference>
<dbReference type="PROSITE" id="PS50240">
    <property type="entry name" value="TRYPSIN_DOM"/>
    <property type="match status" value="1"/>
</dbReference>